<protein>
    <submittedName>
        <fullName evidence="4">Acyl--CoA ligase</fullName>
    </submittedName>
</protein>
<dbReference type="RefSeq" id="WP_254157177.1">
    <property type="nucleotide sequence ID" value="NZ_CP100355.1"/>
</dbReference>
<dbReference type="GO" id="GO:0006631">
    <property type="term" value="P:fatty acid metabolic process"/>
    <property type="evidence" value="ECO:0007669"/>
    <property type="project" value="TreeGrafter"/>
</dbReference>
<dbReference type="Pfam" id="PF13193">
    <property type="entry name" value="AMP-binding_C"/>
    <property type="match status" value="1"/>
</dbReference>
<evidence type="ECO:0000313" key="4">
    <source>
        <dbReference type="EMBL" id="UTF53045.1"/>
    </source>
</evidence>
<keyword evidence="4" id="KW-0436">Ligase</keyword>
<dbReference type="GO" id="GO:0031956">
    <property type="term" value="F:medium-chain fatty acid-CoA ligase activity"/>
    <property type="evidence" value="ECO:0007669"/>
    <property type="project" value="TreeGrafter"/>
</dbReference>
<keyword evidence="5" id="KW-1185">Reference proteome</keyword>
<reference evidence="4" key="1">
    <citation type="submission" date="2022-06" db="EMBL/GenBank/DDBJ databases">
        <title>Diverse halophilic archaea isolated from saline environments.</title>
        <authorList>
            <person name="Cui H.-L."/>
        </authorList>
    </citation>
    <scope>NUCLEOTIDE SEQUENCE</scope>
    <source>
        <strain evidence="4">WLHS1</strain>
    </source>
</reference>
<accession>A0A9E7NA19</accession>
<evidence type="ECO:0000259" key="2">
    <source>
        <dbReference type="Pfam" id="PF00501"/>
    </source>
</evidence>
<dbReference type="EMBL" id="CP100355">
    <property type="protein sequence ID" value="UTF53045.1"/>
    <property type="molecule type" value="Genomic_DNA"/>
</dbReference>
<dbReference type="InterPro" id="IPR020845">
    <property type="entry name" value="AMP-binding_CS"/>
</dbReference>
<name>A0A9E7NA19_9EURY</name>
<dbReference type="AlphaFoldDB" id="A0A9E7NA19"/>
<feature type="domain" description="AMP-dependent synthetase/ligase" evidence="2">
    <location>
        <begin position="19"/>
        <end position="403"/>
    </location>
</feature>
<dbReference type="InterPro" id="IPR042099">
    <property type="entry name" value="ANL_N_sf"/>
</dbReference>
<evidence type="ECO:0000313" key="5">
    <source>
        <dbReference type="Proteomes" id="UP001056855"/>
    </source>
</evidence>
<proteinExistence type="predicted"/>
<evidence type="ECO:0000259" key="3">
    <source>
        <dbReference type="Pfam" id="PF13193"/>
    </source>
</evidence>
<gene>
    <name evidence="4" type="ORF">NGM29_14880</name>
</gene>
<dbReference type="Gene3D" id="3.40.50.12780">
    <property type="entry name" value="N-terminal domain of ligase-like"/>
    <property type="match status" value="1"/>
</dbReference>
<dbReference type="InterPro" id="IPR025110">
    <property type="entry name" value="AMP-bd_C"/>
</dbReference>
<dbReference type="InterPro" id="IPR045851">
    <property type="entry name" value="AMP-bd_C_sf"/>
</dbReference>
<dbReference type="Pfam" id="PF00501">
    <property type="entry name" value="AMP-binding"/>
    <property type="match status" value="1"/>
</dbReference>
<feature type="region of interest" description="Disordered" evidence="1">
    <location>
        <begin position="133"/>
        <end position="197"/>
    </location>
</feature>
<dbReference type="SUPFAM" id="SSF56801">
    <property type="entry name" value="Acetyl-CoA synthetase-like"/>
    <property type="match status" value="1"/>
</dbReference>
<dbReference type="Gene3D" id="3.30.300.30">
    <property type="match status" value="1"/>
</dbReference>
<organism evidence="4 5">
    <name type="scientific">Natronosalvus rutilus</name>
    <dbReference type="NCBI Taxonomy" id="2953753"/>
    <lineage>
        <taxon>Archaea</taxon>
        <taxon>Methanobacteriati</taxon>
        <taxon>Methanobacteriota</taxon>
        <taxon>Stenosarchaea group</taxon>
        <taxon>Halobacteria</taxon>
        <taxon>Halobacteriales</taxon>
        <taxon>Natrialbaceae</taxon>
        <taxon>Natronosalvus</taxon>
    </lineage>
</organism>
<dbReference type="GeneID" id="73291356"/>
<feature type="domain" description="AMP-binding enzyme C-terminal" evidence="3">
    <location>
        <begin position="455"/>
        <end position="526"/>
    </location>
</feature>
<dbReference type="PANTHER" id="PTHR43201:SF32">
    <property type="entry name" value="2-SUCCINYLBENZOATE--COA LIGASE, CHLOROPLASTIC_PEROXISOMAL"/>
    <property type="match status" value="1"/>
</dbReference>
<dbReference type="PROSITE" id="PS00455">
    <property type="entry name" value="AMP_BINDING"/>
    <property type="match status" value="1"/>
</dbReference>
<dbReference type="InterPro" id="IPR000873">
    <property type="entry name" value="AMP-dep_synth/lig_dom"/>
</dbReference>
<dbReference type="PANTHER" id="PTHR43201">
    <property type="entry name" value="ACYL-COA SYNTHETASE"/>
    <property type="match status" value="1"/>
</dbReference>
<sequence length="548" mass="58154">MTGAIEPAGLEWATDDLLARRTATTPEWTALIDADEGSRYSYGDLDKAVDALLEGLPGQPGERLGIVLTTRPAFVTLLFAAMRGRRALVLLNVRETAEELRSKAARAGVSALLCEDETEGLARDIGGESVPIYSVDGKQGGNDSSPLASLAPLEPNAERDRSLESCVGRDPTLEPEPGTGGETNRTPELANPDGRNSGKELLIAFTSGTTGEPKGVRLTTENLVSSATASAFRLGVDPDDRWLCCLPMYHVGGLAPVFRSALYGTTVVLQREFDPDATARTMESHDVTGVSLVPTMLSRLLEADWRPPTSLRFVLLGGAPASPDLIDRCGRRGVPACPTYGMTETASQIATATPEEAVAHEGTVGRPLVCTEVTILDDDGDPVEAGEMGEIVVSGPTVTPGYLEAERTRAAFDERGLHTGDLGQRDQDGRLWILDRQSDRIVTGGENVDPTAVATVLEDHPAVSAAAVVGLSDEEWGERVGGLVVASSGEEVDPYALRAYCRDRLAGFKCPKTIGVASSLPRTHSGTVDREQVRGRLEEVGVDVSSGR</sequence>
<dbReference type="Proteomes" id="UP001056855">
    <property type="component" value="Chromosome"/>
</dbReference>
<dbReference type="KEGG" id="sawl:NGM29_14880"/>
<evidence type="ECO:0000256" key="1">
    <source>
        <dbReference type="SAM" id="MobiDB-lite"/>
    </source>
</evidence>